<gene>
    <name evidence="2" type="ORF">A2955_01240</name>
</gene>
<feature type="domain" description="Sulfotransferase" evidence="1">
    <location>
        <begin position="21"/>
        <end position="192"/>
    </location>
</feature>
<evidence type="ECO:0000259" key="1">
    <source>
        <dbReference type="Pfam" id="PF00685"/>
    </source>
</evidence>
<dbReference type="InterPro" id="IPR000863">
    <property type="entry name" value="Sulfotransferase_dom"/>
</dbReference>
<dbReference type="Pfam" id="PF00685">
    <property type="entry name" value="Sulfotransfer_1"/>
    <property type="match status" value="1"/>
</dbReference>
<name>A0A1F8B677_9BACT</name>
<evidence type="ECO:0000313" key="3">
    <source>
        <dbReference type="Proteomes" id="UP000177501"/>
    </source>
</evidence>
<sequence length="257" mass="29416">MSAERHANLNKETEEKPIYPAVLFCGYSKSGTTIITKTFAHCTGQPWSNEARELWGIGAAIDRTRPLSDFHLQFRASGRWAEAQPNVKHSPILKFPEGMLIIDLFPPETSTVCVVRNPLDNVCAYLERKHEFSTLDFTTDELVARADDWNYHYLTTSQAKRPIKYIRYEDFVDEPVSMINEIAKFLDTPIINNAPDWINEQAQPYYRYLPEGHEIRGIGRYKLSIRSDEAKSQVLEACRPALGYLNTVGIQFGEVLK</sequence>
<dbReference type="InterPro" id="IPR027417">
    <property type="entry name" value="P-loop_NTPase"/>
</dbReference>
<evidence type="ECO:0000313" key="2">
    <source>
        <dbReference type="EMBL" id="OGM59546.1"/>
    </source>
</evidence>
<proteinExistence type="predicted"/>
<dbReference type="EMBL" id="MGHA01000031">
    <property type="protein sequence ID" value="OGM59546.1"/>
    <property type="molecule type" value="Genomic_DNA"/>
</dbReference>
<dbReference type="STRING" id="1802514.A2955_01240"/>
<dbReference type="SUPFAM" id="SSF52540">
    <property type="entry name" value="P-loop containing nucleoside triphosphate hydrolases"/>
    <property type="match status" value="1"/>
</dbReference>
<organism evidence="2 3">
    <name type="scientific">Candidatus Woesebacteria bacterium RIFCSPLOWO2_01_FULL_37_19</name>
    <dbReference type="NCBI Taxonomy" id="1802514"/>
    <lineage>
        <taxon>Bacteria</taxon>
        <taxon>Candidatus Woeseibacteriota</taxon>
    </lineage>
</organism>
<dbReference type="GO" id="GO:0008146">
    <property type="term" value="F:sulfotransferase activity"/>
    <property type="evidence" value="ECO:0007669"/>
    <property type="project" value="InterPro"/>
</dbReference>
<dbReference type="Gene3D" id="3.40.50.300">
    <property type="entry name" value="P-loop containing nucleotide triphosphate hydrolases"/>
    <property type="match status" value="1"/>
</dbReference>
<accession>A0A1F8B677</accession>
<comment type="caution">
    <text evidence="2">The sequence shown here is derived from an EMBL/GenBank/DDBJ whole genome shotgun (WGS) entry which is preliminary data.</text>
</comment>
<protein>
    <recommendedName>
        <fullName evidence="1">Sulfotransferase domain-containing protein</fullName>
    </recommendedName>
</protein>
<reference evidence="2 3" key="1">
    <citation type="journal article" date="2016" name="Nat. Commun.">
        <title>Thousands of microbial genomes shed light on interconnected biogeochemical processes in an aquifer system.</title>
        <authorList>
            <person name="Anantharaman K."/>
            <person name="Brown C.T."/>
            <person name="Hug L.A."/>
            <person name="Sharon I."/>
            <person name="Castelle C.J."/>
            <person name="Probst A.J."/>
            <person name="Thomas B.C."/>
            <person name="Singh A."/>
            <person name="Wilkins M.J."/>
            <person name="Karaoz U."/>
            <person name="Brodie E.L."/>
            <person name="Williams K.H."/>
            <person name="Hubbard S.S."/>
            <person name="Banfield J.F."/>
        </authorList>
    </citation>
    <scope>NUCLEOTIDE SEQUENCE [LARGE SCALE GENOMIC DNA]</scope>
</reference>
<dbReference type="Proteomes" id="UP000177501">
    <property type="component" value="Unassembled WGS sequence"/>
</dbReference>
<dbReference type="AlphaFoldDB" id="A0A1F8B677"/>